<dbReference type="SMART" id="SM00481">
    <property type="entry name" value="POLIIIAc"/>
    <property type="match status" value="1"/>
</dbReference>
<reference evidence="3" key="1">
    <citation type="journal article" date="2019" name="Int. J. Syst. Evol. Microbiol.">
        <title>The Global Catalogue of Microorganisms (GCM) 10K type strain sequencing project: providing services to taxonomists for standard genome sequencing and annotation.</title>
        <authorList>
            <consortium name="The Broad Institute Genomics Platform"/>
            <consortium name="The Broad Institute Genome Sequencing Center for Infectious Disease"/>
            <person name="Wu L."/>
            <person name="Ma J."/>
        </authorList>
    </citation>
    <scope>NUCLEOTIDE SEQUENCE [LARGE SCALE GENOMIC DNA]</scope>
    <source>
        <strain evidence="3">NBRC 112416</strain>
    </source>
</reference>
<sequence>MPQQSKLSAATVTVTITPADRAADPYFYVPFDVPAGTSRIDVTMAYPKAEDCVIDLGAFDPRVTDYPSTEGFRGWSGGARDRFFIALDDATPGYVHGEIPPGRWQVVLGLYKVPERGATVTLTIALDDAPRPLAPQPVRLRPVRIGAGWYRGDLHCHTWHSDAKGSPELLHAAAKQAGLDFLAVADHNTTTQRRYFHQHSSPDLVFVRAMEVTTAEGHANVFGVDDWIDFRMTRPSDAHTLARMVHERGGLLSVNHDKPPIPWAYDLPVIDCMEVWQANWFNWNWSSLERYQQRLASGLRISAIGSSDYHQPDRLMPEGPFVLARPTTVLWLPELSEDAVLAAMKAGRGYVTESPTGPHLAIGIAGHPMGSSVPGRTVTAEAEVNGAAGDRLVWLDATGVVHEETVASDFWKSEYSGTPSRFLRTEIVAEASRQRLIADFTSELGDKPLPWGITPADVKTRPLRRALSNPIYIDG</sequence>
<dbReference type="EMBL" id="BSNS01000024">
    <property type="protein sequence ID" value="GLQ57876.1"/>
    <property type="molecule type" value="Genomic_DNA"/>
</dbReference>
<dbReference type="NCBIfam" id="NF038032">
    <property type="entry name" value="CehA_McbA_metalo"/>
    <property type="match status" value="1"/>
</dbReference>
<dbReference type="PANTHER" id="PTHR42924:SF3">
    <property type="entry name" value="POLYMERASE_HISTIDINOL PHOSPHATASE N-TERMINAL DOMAIN-CONTAINING PROTEIN"/>
    <property type="match status" value="1"/>
</dbReference>
<feature type="domain" description="Polymerase/histidinol phosphatase N-terminal" evidence="1">
    <location>
        <begin position="152"/>
        <end position="216"/>
    </location>
</feature>
<evidence type="ECO:0000259" key="1">
    <source>
        <dbReference type="SMART" id="SM00481"/>
    </source>
</evidence>
<comment type="caution">
    <text evidence="2">The sequence shown here is derived from an EMBL/GenBank/DDBJ whole genome shotgun (WGS) entry which is preliminary data.</text>
</comment>
<gene>
    <name evidence="2" type="ORF">GCM10010862_51350</name>
</gene>
<dbReference type="InterPro" id="IPR003141">
    <property type="entry name" value="Pol/His_phosphatase_N"/>
</dbReference>
<proteinExistence type="predicted"/>
<protein>
    <submittedName>
        <fullName evidence="2">Phosphoesterase</fullName>
    </submittedName>
</protein>
<evidence type="ECO:0000313" key="3">
    <source>
        <dbReference type="Proteomes" id="UP001156691"/>
    </source>
</evidence>
<dbReference type="CDD" id="cd07432">
    <property type="entry name" value="PHP_HisPPase"/>
    <property type="match status" value="1"/>
</dbReference>
<dbReference type="Proteomes" id="UP001156691">
    <property type="component" value="Unassembled WGS sequence"/>
</dbReference>
<dbReference type="InterPro" id="IPR052018">
    <property type="entry name" value="PHP_domain"/>
</dbReference>
<evidence type="ECO:0000313" key="2">
    <source>
        <dbReference type="EMBL" id="GLQ57876.1"/>
    </source>
</evidence>
<dbReference type="Gene3D" id="3.20.20.140">
    <property type="entry name" value="Metal-dependent hydrolases"/>
    <property type="match status" value="1"/>
</dbReference>
<accession>A0ABQ5WCR9</accession>
<organism evidence="2 3">
    <name type="scientific">Devosia nitrariae</name>
    <dbReference type="NCBI Taxonomy" id="2071872"/>
    <lineage>
        <taxon>Bacteria</taxon>
        <taxon>Pseudomonadati</taxon>
        <taxon>Pseudomonadota</taxon>
        <taxon>Alphaproteobacteria</taxon>
        <taxon>Hyphomicrobiales</taxon>
        <taxon>Devosiaceae</taxon>
        <taxon>Devosia</taxon>
    </lineage>
</organism>
<dbReference type="PANTHER" id="PTHR42924">
    <property type="entry name" value="EXONUCLEASE"/>
    <property type="match status" value="1"/>
</dbReference>
<dbReference type="SUPFAM" id="SSF89550">
    <property type="entry name" value="PHP domain-like"/>
    <property type="match status" value="1"/>
</dbReference>
<name>A0ABQ5WCR9_9HYPH</name>
<keyword evidence="3" id="KW-1185">Reference proteome</keyword>
<dbReference type="InterPro" id="IPR016195">
    <property type="entry name" value="Pol/histidinol_Pase-like"/>
</dbReference>